<evidence type="ECO:0000256" key="1">
    <source>
        <dbReference type="ARBA" id="ARBA00022679"/>
    </source>
</evidence>
<sequence length="325" mass="34294">MNHSILVLGGAHLDRRGQISGRTFPGASNPGRFTEEAGGGGFNAARNLARLGHEVAMIAPRGGDQAGETVRVAAEEAGVAYVPLTFLDRVTPSYTAILEADGNLVIAVADMDLYRQFTPRRLRARTVRNAMNKATALICDANLSAETLQALSGEASTRQIPLYAIAISPAKVERFRGCLGGLTTLFMNEAEAEVVAGQKPTDPHHWPELLRNAGLNGGVVTRGDREAIAFNPREVAVLAPPRLKEIADVTGAGDSFASGFISASLSGATTTEALRHATAAAIITLRSPQAASSALSTVSLHRTLQEVPVATQVLNPENDIRQAYP</sequence>
<dbReference type="Gene3D" id="3.40.1190.20">
    <property type="match status" value="1"/>
</dbReference>
<organism evidence="4 5">
    <name type="scientific">Peteryoungia desertarenae</name>
    <dbReference type="NCBI Taxonomy" id="1813451"/>
    <lineage>
        <taxon>Bacteria</taxon>
        <taxon>Pseudomonadati</taxon>
        <taxon>Pseudomonadota</taxon>
        <taxon>Alphaproteobacteria</taxon>
        <taxon>Hyphomicrobiales</taxon>
        <taxon>Rhizobiaceae</taxon>
        <taxon>Peteryoungia</taxon>
    </lineage>
</organism>
<evidence type="ECO:0000256" key="2">
    <source>
        <dbReference type="ARBA" id="ARBA00022777"/>
    </source>
</evidence>
<dbReference type="EMBL" id="CP058350">
    <property type="protein sequence ID" value="QLF70697.1"/>
    <property type="molecule type" value="Genomic_DNA"/>
</dbReference>
<keyword evidence="5" id="KW-1185">Reference proteome</keyword>
<keyword evidence="1" id="KW-0808">Transferase</keyword>
<dbReference type="InterPro" id="IPR002173">
    <property type="entry name" value="Carboh/pur_kinase_PfkB_CS"/>
</dbReference>
<name>A0ABX6QR61_9HYPH</name>
<keyword evidence="2 4" id="KW-0418">Kinase</keyword>
<dbReference type="Proteomes" id="UP000308530">
    <property type="component" value="Chromosome"/>
</dbReference>
<dbReference type="RefSeq" id="WP_138286251.1">
    <property type="nucleotide sequence ID" value="NZ_CP058350.1"/>
</dbReference>
<dbReference type="InterPro" id="IPR011611">
    <property type="entry name" value="PfkB_dom"/>
</dbReference>
<dbReference type="PANTHER" id="PTHR10584:SF166">
    <property type="entry name" value="RIBOKINASE"/>
    <property type="match status" value="1"/>
</dbReference>
<accession>A0ABX6QR61</accession>
<reference evidence="4 5" key="1">
    <citation type="submission" date="2020-06" db="EMBL/GenBank/DDBJ databases">
        <title>Genome sequence of Rhizobium sp strain ADMK78.</title>
        <authorList>
            <person name="Rahi P."/>
        </authorList>
    </citation>
    <scope>NUCLEOTIDE SEQUENCE [LARGE SCALE GENOMIC DNA]</scope>
    <source>
        <strain evidence="4 5">ADMK78</strain>
    </source>
</reference>
<gene>
    <name evidence="4" type="ORF">FE840_014755</name>
</gene>
<dbReference type="GO" id="GO:0016301">
    <property type="term" value="F:kinase activity"/>
    <property type="evidence" value="ECO:0007669"/>
    <property type="project" value="UniProtKB-KW"/>
</dbReference>
<evidence type="ECO:0000313" key="5">
    <source>
        <dbReference type="Proteomes" id="UP000308530"/>
    </source>
</evidence>
<protein>
    <submittedName>
        <fullName evidence="4">Carbohydrate kinase</fullName>
    </submittedName>
</protein>
<dbReference type="PANTHER" id="PTHR10584">
    <property type="entry name" value="SUGAR KINASE"/>
    <property type="match status" value="1"/>
</dbReference>
<dbReference type="CDD" id="cd01941">
    <property type="entry name" value="YeiC_kinase_like"/>
    <property type="match status" value="1"/>
</dbReference>
<feature type="domain" description="Carbohydrate kinase PfkB" evidence="3">
    <location>
        <begin position="5"/>
        <end position="293"/>
    </location>
</feature>
<proteinExistence type="predicted"/>
<evidence type="ECO:0000259" key="3">
    <source>
        <dbReference type="Pfam" id="PF00294"/>
    </source>
</evidence>
<dbReference type="SUPFAM" id="SSF53613">
    <property type="entry name" value="Ribokinase-like"/>
    <property type="match status" value="1"/>
</dbReference>
<dbReference type="PROSITE" id="PS00584">
    <property type="entry name" value="PFKB_KINASES_2"/>
    <property type="match status" value="1"/>
</dbReference>
<dbReference type="InterPro" id="IPR029056">
    <property type="entry name" value="Ribokinase-like"/>
</dbReference>
<evidence type="ECO:0000313" key="4">
    <source>
        <dbReference type="EMBL" id="QLF70697.1"/>
    </source>
</evidence>
<dbReference type="Pfam" id="PF00294">
    <property type="entry name" value="PfkB"/>
    <property type="match status" value="1"/>
</dbReference>